<comment type="caution">
    <text evidence="1">The sequence shown here is derived from an EMBL/GenBank/DDBJ whole genome shotgun (WGS) entry which is preliminary data.</text>
</comment>
<proteinExistence type="predicted"/>
<dbReference type="GO" id="GO:0016757">
    <property type="term" value="F:glycosyltransferase activity"/>
    <property type="evidence" value="ECO:0007669"/>
    <property type="project" value="UniProtKB-KW"/>
</dbReference>
<organism evidence="1 2">
    <name type="scientific">Christiangramia antarctica</name>
    <dbReference type="NCBI Taxonomy" id="2058158"/>
    <lineage>
        <taxon>Bacteria</taxon>
        <taxon>Pseudomonadati</taxon>
        <taxon>Bacteroidota</taxon>
        <taxon>Flavobacteriia</taxon>
        <taxon>Flavobacteriales</taxon>
        <taxon>Flavobacteriaceae</taxon>
        <taxon>Christiangramia</taxon>
    </lineage>
</organism>
<dbReference type="PANTHER" id="PTHR12526:SF637">
    <property type="entry name" value="GLYCOSYLTRANSFERASE EPSF-RELATED"/>
    <property type="match status" value="1"/>
</dbReference>
<dbReference type="EMBL" id="JBHUOJ010000027">
    <property type="protein sequence ID" value="MFD2834031.1"/>
    <property type="molecule type" value="Genomic_DNA"/>
</dbReference>
<accession>A0ABW5X4V2</accession>
<dbReference type="Gene3D" id="3.40.50.2000">
    <property type="entry name" value="Glycogen Phosphorylase B"/>
    <property type="match status" value="1"/>
</dbReference>
<dbReference type="Proteomes" id="UP001597438">
    <property type="component" value="Unassembled WGS sequence"/>
</dbReference>
<name>A0ABW5X4V2_9FLAO</name>
<reference evidence="2" key="1">
    <citation type="journal article" date="2019" name="Int. J. Syst. Evol. Microbiol.">
        <title>The Global Catalogue of Microorganisms (GCM) 10K type strain sequencing project: providing services to taxonomists for standard genome sequencing and annotation.</title>
        <authorList>
            <consortium name="The Broad Institute Genomics Platform"/>
            <consortium name="The Broad Institute Genome Sequencing Center for Infectious Disease"/>
            <person name="Wu L."/>
            <person name="Ma J."/>
        </authorList>
    </citation>
    <scope>NUCLEOTIDE SEQUENCE [LARGE SCALE GENOMIC DNA]</scope>
    <source>
        <strain evidence="2">KCTC 52925</strain>
    </source>
</reference>
<dbReference type="Pfam" id="PF13692">
    <property type="entry name" value="Glyco_trans_1_4"/>
    <property type="match status" value="1"/>
</dbReference>
<dbReference type="PANTHER" id="PTHR12526">
    <property type="entry name" value="GLYCOSYLTRANSFERASE"/>
    <property type="match status" value="1"/>
</dbReference>
<keyword evidence="2" id="KW-1185">Reference proteome</keyword>
<evidence type="ECO:0000313" key="2">
    <source>
        <dbReference type="Proteomes" id="UP001597438"/>
    </source>
</evidence>
<sequence>MTDLNILHLQYKTTESSPANRLHNAFVDAGINSNLLSLYNEIDEQKNNSSLGRKSKWISQINNRTETYLKSKMTSEFGIFSFPVIGSNISEMDVVIEADVIYIHWVLNGFLSLKNIEQLIKLNKPIIFFMHDMWTITGGCHHSFGCDKYMEHCHNCKFFRGEKQNDLSSREFKIKKRLFSRFDNIYFVAPSKWLYDCAKQSALTKEKPVFYIPNYLDAKIFKPFEKNVAKNMLNIQKDDIVIAFGAISIDSPYKGWKYLQKALEIMEEEGNYKNVSILIFGSGFKQEVAEAIPYKTKFMGFLTNEYATNIMYNAADVFLAPSLADNLPYSILESHYCGTPVVAFNIGGIPDLIEHKGNGYLAEYKNSIDLAKGIKYCIDYDVKGYALPEFEGNLLIGKHVDLIEQILN</sequence>
<dbReference type="SUPFAM" id="SSF53756">
    <property type="entry name" value="UDP-Glycosyltransferase/glycogen phosphorylase"/>
    <property type="match status" value="1"/>
</dbReference>
<keyword evidence="1" id="KW-0808">Transferase</keyword>
<dbReference type="RefSeq" id="WP_251740809.1">
    <property type="nucleotide sequence ID" value="NZ_JBHUOJ010000027.1"/>
</dbReference>
<dbReference type="EC" id="2.4.-.-" evidence="1"/>
<keyword evidence="1" id="KW-0328">Glycosyltransferase</keyword>
<protein>
    <submittedName>
        <fullName evidence="1">Glycosyltransferase</fullName>
        <ecNumber evidence="1">2.4.-.-</ecNumber>
    </submittedName>
</protein>
<evidence type="ECO:0000313" key="1">
    <source>
        <dbReference type="EMBL" id="MFD2834031.1"/>
    </source>
</evidence>
<gene>
    <name evidence="1" type="ORF">ACFSYS_12105</name>
</gene>